<evidence type="ECO:0000256" key="1">
    <source>
        <dbReference type="ARBA" id="ARBA00022723"/>
    </source>
</evidence>
<dbReference type="PROSITE" id="PS50950">
    <property type="entry name" value="ZF_THAP"/>
    <property type="match status" value="1"/>
</dbReference>
<dbReference type="KEGG" id="dqu:106751552"/>
<feature type="domain" description="THAP-type" evidence="7">
    <location>
        <begin position="1"/>
        <end position="80"/>
    </location>
</feature>
<keyword evidence="4 5" id="KW-0238">DNA-binding</keyword>
<organism evidence="8 9">
    <name type="scientific">Dinoponera quadriceps</name>
    <name type="common">South American ant</name>
    <dbReference type="NCBI Taxonomy" id="609295"/>
    <lineage>
        <taxon>Eukaryota</taxon>
        <taxon>Metazoa</taxon>
        <taxon>Ecdysozoa</taxon>
        <taxon>Arthropoda</taxon>
        <taxon>Hexapoda</taxon>
        <taxon>Insecta</taxon>
        <taxon>Pterygota</taxon>
        <taxon>Neoptera</taxon>
        <taxon>Endopterygota</taxon>
        <taxon>Hymenoptera</taxon>
        <taxon>Apocrita</taxon>
        <taxon>Aculeata</taxon>
        <taxon>Formicoidea</taxon>
        <taxon>Formicidae</taxon>
        <taxon>Ponerinae</taxon>
        <taxon>Ponerini</taxon>
        <taxon>Dinoponera</taxon>
    </lineage>
</organism>
<dbReference type="PANTHER" id="PTHR46600:SF11">
    <property type="entry name" value="THAP DOMAIN-CONTAINING PROTEIN 10"/>
    <property type="match status" value="1"/>
</dbReference>
<feature type="compositionally biased region" description="Basic and acidic residues" evidence="6">
    <location>
        <begin position="119"/>
        <end position="133"/>
    </location>
</feature>
<reference evidence="9" key="1">
    <citation type="submission" date="2025-08" db="UniProtKB">
        <authorList>
            <consortium name="RefSeq"/>
        </authorList>
    </citation>
    <scope>IDENTIFICATION</scope>
</reference>
<dbReference type="SMART" id="SM00692">
    <property type="entry name" value="DM3"/>
    <property type="match status" value="1"/>
</dbReference>
<name>A0A6P3YDF5_DINQU</name>
<accession>A0A6P3YDF5</accession>
<evidence type="ECO:0000256" key="4">
    <source>
        <dbReference type="ARBA" id="ARBA00023125"/>
    </source>
</evidence>
<dbReference type="InterPro" id="IPR038441">
    <property type="entry name" value="THAP_Znf_sf"/>
</dbReference>
<dbReference type="RefSeq" id="XP_014487939.1">
    <property type="nucleotide sequence ID" value="XM_014632453.1"/>
</dbReference>
<evidence type="ECO:0000313" key="8">
    <source>
        <dbReference type="Proteomes" id="UP000515204"/>
    </source>
</evidence>
<dbReference type="PANTHER" id="PTHR46600">
    <property type="entry name" value="THAP DOMAIN-CONTAINING"/>
    <property type="match status" value="1"/>
</dbReference>
<dbReference type="AlphaFoldDB" id="A0A6P3YDF5"/>
<keyword evidence="2 5" id="KW-0863">Zinc-finger</keyword>
<sequence length="250" mass="28726">MVAYCIICKLSKGVRKEVSFHSFPADEERKKRWFAIFKCNQVAKTSKVCSLHFKKSDFVYKVIESKVIKTLAAEAVPFIESSDINNSCAQHDCENEQITATSEAEKTGNIDTNSLPQPNHEDSESKSNKRLDNHDDEQIESHEQMSTSLMEIISDTDTENSDESNLCSPVYNCESNNEKKELRTNESLAPISSYKRPKKIRYIGDLRPEDFTLEDAYKAVRHFYESNRKKLKANYQTISRLNSKITNLFD</sequence>
<dbReference type="SUPFAM" id="SSF57716">
    <property type="entry name" value="Glucocorticoid receptor-like (DNA-binding domain)"/>
    <property type="match status" value="1"/>
</dbReference>
<keyword evidence="3" id="KW-0862">Zinc</keyword>
<dbReference type="GeneID" id="106751552"/>
<dbReference type="Proteomes" id="UP000515204">
    <property type="component" value="Unplaced"/>
</dbReference>
<gene>
    <name evidence="9" type="primary">LOC106751552</name>
</gene>
<keyword evidence="1" id="KW-0479">Metal-binding</keyword>
<dbReference type="OrthoDB" id="7548628at2759"/>
<evidence type="ECO:0000256" key="5">
    <source>
        <dbReference type="PROSITE-ProRule" id="PRU00309"/>
    </source>
</evidence>
<evidence type="ECO:0000256" key="2">
    <source>
        <dbReference type="ARBA" id="ARBA00022771"/>
    </source>
</evidence>
<evidence type="ECO:0000256" key="3">
    <source>
        <dbReference type="ARBA" id="ARBA00022833"/>
    </source>
</evidence>
<evidence type="ECO:0000259" key="7">
    <source>
        <dbReference type="PROSITE" id="PS50950"/>
    </source>
</evidence>
<dbReference type="GO" id="GO:0043565">
    <property type="term" value="F:sequence-specific DNA binding"/>
    <property type="evidence" value="ECO:0007669"/>
    <property type="project" value="InterPro"/>
</dbReference>
<protein>
    <submittedName>
        <fullName evidence="9">Uncharacterized protein LOC106751552 isoform X1</fullName>
    </submittedName>
</protein>
<proteinExistence type="predicted"/>
<evidence type="ECO:0000256" key="6">
    <source>
        <dbReference type="SAM" id="MobiDB-lite"/>
    </source>
</evidence>
<dbReference type="SMART" id="SM00980">
    <property type="entry name" value="THAP"/>
    <property type="match status" value="1"/>
</dbReference>
<dbReference type="Gene3D" id="6.20.210.20">
    <property type="entry name" value="THAP domain"/>
    <property type="match status" value="1"/>
</dbReference>
<dbReference type="Pfam" id="PF05485">
    <property type="entry name" value="THAP"/>
    <property type="match status" value="1"/>
</dbReference>
<dbReference type="InterPro" id="IPR006612">
    <property type="entry name" value="THAP_Znf"/>
</dbReference>
<dbReference type="InterPro" id="IPR026516">
    <property type="entry name" value="THAP1/10"/>
</dbReference>
<dbReference type="GO" id="GO:0008270">
    <property type="term" value="F:zinc ion binding"/>
    <property type="evidence" value="ECO:0007669"/>
    <property type="project" value="UniProtKB-KW"/>
</dbReference>
<evidence type="ECO:0000313" key="9">
    <source>
        <dbReference type="RefSeq" id="XP_014487939.1"/>
    </source>
</evidence>
<feature type="region of interest" description="Disordered" evidence="6">
    <location>
        <begin position="95"/>
        <end position="138"/>
    </location>
</feature>
<keyword evidence="8" id="KW-1185">Reference proteome</keyword>